<dbReference type="EMBL" id="LCFK01000071">
    <property type="protein sequence ID" value="KKS91367.1"/>
    <property type="molecule type" value="Genomic_DNA"/>
</dbReference>
<evidence type="ECO:0000313" key="3">
    <source>
        <dbReference type="Proteomes" id="UP000033980"/>
    </source>
</evidence>
<dbReference type="InterPro" id="IPR027417">
    <property type="entry name" value="P-loop_NTPase"/>
</dbReference>
<dbReference type="Pfam" id="PF02223">
    <property type="entry name" value="Thymidylate_kin"/>
    <property type="match status" value="1"/>
</dbReference>
<dbReference type="GO" id="GO:0016301">
    <property type="term" value="F:kinase activity"/>
    <property type="evidence" value="ECO:0007669"/>
    <property type="project" value="UniProtKB-KW"/>
</dbReference>
<dbReference type="Proteomes" id="UP000033980">
    <property type="component" value="Unassembled WGS sequence"/>
</dbReference>
<name>A0A0G1D0Y4_9BACT</name>
<accession>A0A0G1D0Y4</accession>
<proteinExistence type="predicted"/>
<keyword evidence="2" id="KW-0808">Transferase</keyword>
<feature type="domain" description="Thymidylate kinase-like" evidence="1">
    <location>
        <begin position="3"/>
        <end position="169"/>
    </location>
</feature>
<dbReference type="AlphaFoldDB" id="A0A0G1D0Y4"/>
<evidence type="ECO:0000313" key="2">
    <source>
        <dbReference type="EMBL" id="KKS91367.1"/>
    </source>
</evidence>
<organism evidence="2 3">
    <name type="scientific">Candidatus Collierbacteria bacterium GW2011_GWC2_43_12</name>
    <dbReference type="NCBI Taxonomy" id="1618390"/>
    <lineage>
        <taxon>Bacteria</taxon>
        <taxon>Candidatus Collieribacteriota</taxon>
    </lineage>
</organism>
<keyword evidence="2" id="KW-0418">Kinase</keyword>
<dbReference type="SUPFAM" id="SSF52540">
    <property type="entry name" value="P-loop containing nucleoside triphosphate hydrolases"/>
    <property type="match status" value="1"/>
</dbReference>
<sequence length="175" mass="20043">MDMLEQEYIDAGLPYVRIKYPIYESPTGEIINRALRPDSEGNRLEISDEELQCLYAENRRQHEPILEELLERGDVIAEDYVGTGLAWGLVKGVSRESLNLFNQGLRVPDIEILLDGERFCGGIEKGHRHEAAGPEIWERSRRIHQELAHELGWEVVNANRSKEAVHQEIMSILAI</sequence>
<evidence type="ECO:0000259" key="1">
    <source>
        <dbReference type="Pfam" id="PF02223"/>
    </source>
</evidence>
<protein>
    <submittedName>
        <fullName evidence="2">Putative thymidylate kinase</fullName>
    </submittedName>
</protein>
<dbReference type="InterPro" id="IPR039430">
    <property type="entry name" value="Thymidylate_kin-like_dom"/>
</dbReference>
<dbReference type="Gene3D" id="3.40.50.300">
    <property type="entry name" value="P-loop containing nucleotide triphosphate hydrolases"/>
    <property type="match status" value="1"/>
</dbReference>
<gene>
    <name evidence="2" type="ORF">UV68_C0071G0001</name>
</gene>
<reference evidence="2 3" key="1">
    <citation type="journal article" date="2015" name="Nature">
        <title>rRNA introns, odd ribosomes, and small enigmatic genomes across a large radiation of phyla.</title>
        <authorList>
            <person name="Brown C.T."/>
            <person name="Hug L.A."/>
            <person name="Thomas B.C."/>
            <person name="Sharon I."/>
            <person name="Castelle C.J."/>
            <person name="Singh A."/>
            <person name="Wilkins M.J."/>
            <person name="Williams K.H."/>
            <person name="Banfield J.F."/>
        </authorList>
    </citation>
    <scope>NUCLEOTIDE SEQUENCE [LARGE SCALE GENOMIC DNA]</scope>
</reference>
<comment type="caution">
    <text evidence="2">The sequence shown here is derived from an EMBL/GenBank/DDBJ whole genome shotgun (WGS) entry which is preliminary data.</text>
</comment>